<dbReference type="EMBL" id="HG678175">
    <property type="protein sequence ID" value="CDJ45338.1"/>
    <property type="molecule type" value="Genomic_DNA"/>
</dbReference>
<name>U6L802_EIMTE</name>
<dbReference type="AlphaFoldDB" id="U6L802"/>
<reference evidence="1" key="2">
    <citation type="submission" date="2013-10" db="EMBL/GenBank/DDBJ databases">
        <authorList>
            <person name="Aslett M."/>
        </authorList>
    </citation>
    <scope>NUCLEOTIDE SEQUENCE [LARGE SCALE GENOMIC DNA]</scope>
    <source>
        <strain evidence="1">Houghton</strain>
    </source>
</reference>
<gene>
    <name evidence="1" type="ORF">ETH_00020270</name>
</gene>
<dbReference type="GeneID" id="25253182"/>
<proteinExistence type="predicted"/>
<sequence>MRPTFMACYCFLCAPLGIPTFDGKHRLCELPVTLKSFLQAPPSQSHVTVGEPEVNFSS</sequence>
<dbReference type="RefSeq" id="XP_013236084.1">
    <property type="nucleotide sequence ID" value="XM_013380630.1"/>
</dbReference>
<accession>U6L802</accession>
<dbReference type="VEuPathDB" id="ToxoDB:ETH_00020270"/>
<reference evidence="1" key="1">
    <citation type="submission" date="2013-10" db="EMBL/GenBank/DDBJ databases">
        <title>Genomic analysis of the causative agents of coccidiosis in chickens.</title>
        <authorList>
            <person name="Reid A.J."/>
            <person name="Blake D."/>
            <person name="Billington K."/>
            <person name="Browne H."/>
            <person name="Dunn M."/>
            <person name="Hung S."/>
            <person name="Kawahara F."/>
            <person name="Miranda-Saavedra D."/>
            <person name="Mourier T."/>
            <person name="Nagra H."/>
            <person name="Otto T.D."/>
            <person name="Rawlings N."/>
            <person name="Sanchez A."/>
            <person name="Sanders M."/>
            <person name="Subramaniam C."/>
            <person name="Tay Y."/>
            <person name="Dear P."/>
            <person name="Doerig C."/>
            <person name="Gruber A."/>
            <person name="Parkinson J."/>
            <person name="Shirley M."/>
            <person name="Wan K.L."/>
            <person name="Berriman M."/>
            <person name="Tomley F."/>
            <person name="Pain A."/>
        </authorList>
    </citation>
    <scope>NUCLEOTIDE SEQUENCE [LARGE SCALE GENOMIC DNA]</scope>
    <source>
        <strain evidence="1">Houghton</strain>
    </source>
</reference>
<dbReference type="OrthoDB" id="10272395at2759"/>
<evidence type="ECO:0000313" key="1">
    <source>
        <dbReference type="EMBL" id="CDJ45338.1"/>
    </source>
</evidence>
<keyword evidence="2" id="KW-1185">Reference proteome</keyword>
<organism evidence="1 2">
    <name type="scientific">Eimeria tenella</name>
    <name type="common">Coccidian parasite</name>
    <dbReference type="NCBI Taxonomy" id="5802"/>
    <lineage>
        <taxon>Eukaryota</taxon>
        <taxon>Sar</taxon>
        <taxon>Alveolata</taxon>
        <taxon>Apicomplexa</taxon>
        <taxon>Conoidasida</taxon>
        <taxon>Coccidia</taxon>
        <taxon>Eucoccidiorida</taxon>
        <taxon>Eimeriorina</taxon>
        <taxon>Eimeriidae</taxon>
        <taxon>Eimeria</taxon>
    </lineage>
</organism>
<protein>
    <submittedName>
        <fullName evidence="1">Uncharacterized protein</fullName>
    </submittedName>
</protein>
<evidence type="ECO:0000313" key="2">
    <source>
        <dbReference type="Proteomes" id="UP000030747"/>
    </source>
</evidence>
<dbReference type="Proteomes" id="UP000030747">
    <property type="component" value="Unassembled WGS sequence"/>
</dbReference>